<sequence>METEKTPWDELPYLAIKGTDYQIDIRAGKLWALTTGVDDVYLADLEKMESGCYMGYFDICEECFVKFHNIAEIDYAEIYAVVLPPDKEPDYPTYVKMKGISAVDLEDIPVKTFFDVYTVPFSGMAIMGSYHDHKTGHAISWHKPSIRIPLAPDASGNVKDHKQQESKEMKKAQKVRNRKKLG</sequence>
<feature type="region of interest" description="Disordered" evidence="1">
    <location>
        <begin position="152"/>
        <end position="182"/>
    </location>
</feature>
<accession>A0A1N6E4N4</accession>
<dbReference type="EMBL" id="FSRA01000001">
    <property type="protein sequence ID" value="SIN77933.1"/>
    <property type="molecule type" value="Genomic_DNA"/>
</dbReference>
<evidence type="ECO:0000256" key="1">
    <source>
        <dbReference type="SAM" id="MobiDB-lite"/>
    </source>
</evidence>
<gene>
    <name evidence="2" type="ORF">SAMN04488055_1297</name>
</gene>
<reference evidence="2 3" key="1">
    <citation type="submission" date="2016-11" db="EMBL/GenBank/DDBJ databases">
        <authorList>
            <person name="Jaros S."/>
            <person name="Januszkiewicz K."/>
            <person name="Wedrychowicz H."/>
        </authorList>
    </citation>
    <scope>NUCLEOTIDE SEQUENCE [LARGE SCALE GENOMIC DNA]</scope>
    <source>
        <strain evidence="2 3">DSM 24787</strain>
    </source>
</reference>
<dbReference type="STRING" id="536979.SAMN04488055_1297"/>
<name>A0A1N6E4N4_9BACT</name>
<evidence type="ECO:0000313" key="2">
    <source>
        <dbReference type="EMBL" id="SIN77933.1"/>
    </source>
</evidence>
<feature type="compositionally biased region" description="Basic and acidic residues" evidence="1">
    <location>
        <begin position="158"/>
        <end position="171"/>
    </location>
</feature>
<keyword evidence="3" id="KW-1185">Reference proteome</keyword>
<proteinExistence type="predicted"/>
<dbReference type="Proteomes" id="UP000185003">
    <property type="component" value="Unassembled WGS sequence"/>
</dbReference>
<organism evidence="2 3">
    <name type="scientific">Chitinophaga niabensis</name>
    <dbReference type="NCBI Taxonomy" id="536979"/>
    <lineage>
        <taxon>Bacteria</taxon>
        <taxon>Pseudomonadati</taxon>
        <taxon>Bacteroidota</taxon>
        <taxon>Chitinophagia</taxon>
        <taxon>Chitinophagales</taxon>
        <taxon>Chitinophagaceae</taxon>
        <taxon>Chitinophaga</taxon>
    </lineage>
</organism>
<evidence type="ECO:0000313" key="3">
    <source>
        <dbReference type="Proteomes" id="UP000185003"/>
    </source>
</evidence>
<feature type="compositionally biased region" description="Basic residues" evidence="1">
    <location>
        <begin position="172"/>
        <end position="182"/>
    </location>
</feature>
<dbReference type="RefSeq" id="WP_074238451.1">
    <property type="nucleotide sequence ID" value="NZ_FSRA01000001.1"/>
</dbReference>
<dbReference type="AlphaFoldDB" id="A0A1N6E4N4"/>
<protein>
    <submittedName>
        <fullName evidence="2">Uncharacterized protein</fullName>
    </submittedName>
</protein>